<dbReference type="PIRSF" id="PIRSF019435">
    <property type="entry name" value="UCP019435"/>
    <property type="match status" value="1"/>
</dbReference>
<dbReference type="PaxDb" id="273116-14324786"/>
<dbReference type="RefSeq" id="WP_010916830.1">
    <property type="nucleotide sequence ID" value="NC_002689.2"/>
</dbReference>
<evidence type="ECO:0000313" key="1">
    <source>
        <dbReference type="EMBL" id="BAB59713.1"/>
    </source>
</evidence>
<sequence>MFPLELLVAKKTENGSIRPIVIPPDSKWPAENVIDTFRSSIGLKRRELYERIKDIEYQAKNPKTVRSMALLLERISKFRDSFQVPSSEVRRFLFSLGPAVRPEERHTLVEMAAKHFSVGKQEIEDALYGDIEPEQRLISVPDITPDWLVRNYNLEQIETLIYKAKSMVVKKLSNWLPFIDAIKELGLMFEALNEEGLTVIIDGPNSIFGGMDRYGSALAQAFSLLAGSSSWSISATVSIGGKDYSVQLDQSLNYYLPEKREGMLDKTYPEPINIDGRLYFPSSVMDIDGKKVYVDIVRNDDINRILKRDSKIRASGYNWITVYIGPSKNWSNYPLRFRSKIDWSLVQAYARKTLPKETKADYVMAALSKLYPDIDAIIDFLDSNGLPLSIVEKYGYKVSWNGIVPSIEKS</sequence>
<evidence type="ECO:0000313" key="2">
    <source>
        <dbReference type="Proteomes" id="UP000001017"/>
    </source>
</evidence>
<dbReference type="Proteomes" id="UP000001017">
    <property type="component" value="Chromosome"/>
</dbReference>
<proteinExistence type="predicted"/>
<gene>
    <name evidence="1" type="ORF">TVG0558589</name>
</gene>
<dbReference type="PANTHER" id="PTHR39640:SF1">
    <property type="entry name" value="DUF790 FAMILY PROTEIN"/>
    <property type="match status" value="1"/>
</dbReference>
<dbReference type="STRING" id="273116.gene:9381357"/>
<reference evidence="1 2" key="2">
    <citation type="journal article" date="2000" name="Proc. Natl. Acad. Sci. U.S.A.">
        <title>Archaeal adaptation to higher temperatures revealed by genomic sequence of Thermoplasma volcanium.</title>
        <authorList>
            <person name="Kawashima T."/>
            <person name="Amano N."/>
            <person name="Koike H."/>
            <person name="Makino S."/>
            <person name="Higuchi S."/>
            <person name="Kawashima-Ohya Y."/>
            <person name="Watanabe K."/>
            <person name="Yamazaki M."/>
            <person name="Kanehori K."/>
            <person name="Kawamoto T."/>
            <person name="Nunoshiba T."/>
            <person name="Yamamoto Y."/>
            <person name="Aramaki H."/>
            <person name="Makino K."/>
            <person name="Suzuki M."/>
        </authorList>
    </citation>
    <scope>NUCLEOTIDE SEQUENCE [LARGE SCALE GENOMIC DNA]</scope>
    <source>
        <strain evidence="2">ATCC 51530 / DSM 4299 / JCM 9571 / NBRC 15438 / GSS1</strain>
    </source>
</reference>
<organism evidence="1 2">
    <name type="scientific">Thermoplasma volcanium (strain ATCC 51530 / DSM 4299 / JCM 9571 / NBRC 15438 / GSS1)</name>
    <dbReference type="NCBI Taxonomy" id="273116"/>
    <lineage>
        <taxon>Archaea</taxon>
        <taxon>Methanobacteriati</taxon>
        <taxon>Thermoplasmatota</taxon>
        <taxon>Thermoplasmata</taxon>
        <taxon>Thermoplasmatales</taxon>
        <taxon>Thermoplasmataceae</taxon>
        <taxon>Thermoplasma</taxon>
    </lineage>
</organism>
<dbReference type="KEGG" id="tvo:TVG0558589"/>
<dbReference type="EMBL" id="BA000011">
    <property type="protein sequence ID" value="BAB59713.1"/>
    <property type="molecule type" value="Genomic_DNA"/>
</dbReference>
<dbReference type="PhylomeDB" id="Q97B86"/>
<dbReference type="AlphaFoldDB" id="Q97B86"/>
<dbReference type="Pfam" id="PF05626">
    <property type="entry name" value="DUF790"/>
    <property type="match status" value="1"/>
</dbReference>
<dbReference type="InterPro" id="IPR008508">
    <property type="entry name" value="Bax1"/>
</dbReference>
<protein>
    <submittedName>
        <fullName evidence="1">Uncharacterized protein</fullName>
    </submittedName>
</protein>
<dbReference type="OrthoDB" id="57367at2157"/>
<dbReference type="PANTHER" id="PTHR39640">
    <property type="entry name" value="VNG6129C"/>
    <property type="match status" value="1"/>
</dbReference>
<name>Q97B86_THEVO</name>
<accession>Q97B86</accession>
<dbReference type="GeneID" id="1441088"/>
<reference evidence="1 2" key="1">
    <citation type="journal article" date="1999" name="Proc. Jpn. Acad.">
        <title>Determination of the complete genomic DNA sequence of Thermoplasma volvanium GSS1.</title>
        <authorList>
            <person name="Kawashima T."/>
            <person name="Yamamoto Y."/>
            <person name="Aramaki H."/>
            <person name="Nunoshiba T."/>
            <person name="Kawamoto T."/>
            <person name="Watanabe K."/>
            <person name="Yamazaki M."/>
            <person name="Kanehori K."/>
            <person name="Amano N."/>
            <person name="Ohya Y."/>
            <person name="Makino K."/>
            <person name="Suzuki M."/>
        </authorList>
    </citation>
    <scope>NUCLEOTIDE SEQUENCE [LARGE SCALE GENOMIC DNA]</scope>
    <source>
        <strain evidence="2">ATCC 51530 / DSM 4299 / JCM 9571 / NBRC 15438 / GSS1</strain>
    </source>
</reference>
<keyword evidence="2" id="KW-1185">Reference proteome</keyword>
<dbReference type="eggNOG" id="arCOG04356">
    <property type="taxonomic scope" value="Archaea"/>
</dbReference>
<dbReference type="HOGENOM" id="CLU_038336_0_0_2"/>